<evidence type="ECO:0000313" key="4">
    <source>
        <dbReference type="Proteomes" id="UP000014760"/>
    </source>
</evidence>
<dbReference type="EnsemblMetazoa" id="CapteT207763">
    <property type="protein sequence ID" value="CapteP207763"/>
    <property type="gene ID" value="CapteG207763"/>
</dbReference>
<evidence type="ECO:0000256" key="1">
    <source>
        <dbReference type="SAM" id="MobiDB-lite"/>
    </source>
</evidence>
<dbReference type="EMBL" id="AMQN01002082">
    <property type="status" value="NOT_ANNOTATED_CDS"/>
    <property type="molecule type" value="Genomic_DNA"/>
</dbReference>
<feature type="compositionally biased region" description="Basic and acidic residues" evidence="1">
    <location>
        <begin position="39"/>
        <end position="61"/>
    </location>
</feature>
<reference evidence="3" key="3">
    <citation type="submission" date="2015-06" db="UniProtKB">
        <authorList>
            <consortium name="EnsemblMetazoa"/>
        </authorList>
    </citation>
    <scope>IDENTIFICATION</scope>
</reference>
<organism evidence="2">
    <name type="scientific">Capitella teleta</name>
    <name type="common">Polychaete worm</name>
    <dbReference type="NCBI Taxonomy" id="283909"/>
    <lineage>
        <taxon>Eukaryota</taxon>
        <taxon>Metazoa</taxon>
        <taxon>Spiralia</taxon>
        <taxon>Lophotrochozoa</taxon>
        <taxon>Annelida</taxon>
        <taxon>Polychaeta</taxon>
        <taxon>Sedentaria</taxon>
        <taxon>Scolecida</taxon>
        <taxon>Capitellidae</taxon>
        <taxon>Capitella</taxon>
    </lineage>
</organism>
<name>R7U349_CAPTE</name>
<sequence>MLTEDQRQIVKDEDPTTKVQDQRTGSHPERQDGQVISREVQDEKDRTSTQGTTRKDEAATRHREWERARYNISYVITGGLHKLYWSPGKKIKPYSWAWPFIDIIAYNNSKEGFRNIDLSKGHQFKAKTDLVYPLHMRPFGPVWVPAPRDPWRMMGLTYKKGTREFLCSEPHYDHIRERGRKGAKKNACEDLHGDDRFVYREPKLDGALIETLKLGDETLYSIEYDMRMLIRTNGRGHRDN</sequence>
<dbReference type="HOGENOM" id="CLU_1157375_0_0_1"/>
<dbReference type="EMBL" id="KB308242">
    <property type="protein sequence ID" value="ELT98101.1"/>
    <property type="molecule type" value="Genomic_DNA"/>
</dbReference>
<keyword evidence="4" id="KW-1185">Reference proteome</keyword>
<evidence type="ECO:0000313" key="2">
    <source>
        <dbReference type="EMBL" id="ELT98101.1"/>
    </source>
</evidence>
<reference evidence="4" key="1">
    <citation type="submission" date="2012-12" db="EMBL/GenBank/DDBJ databases">
        <authorList>
            <person name="Hellsten U."/>
            <person name="Grimwood J."/>
            <person name="Chapman J.A."/>
            <person name="Shapiro H."/>
            <person name="Aerts A."/>
            <person name="Otillar R.P."/>
            <person name="Terry A.Y."/>
            <person name="Boore J.L."/>
            <person name="Simakov O."/>
            <person name="Marletaz F."/>
            <person name="Cho S.-J."/>
            <person name="Edsinger-Gonzales E."/>
            <person name="Havlak P."/>
            <person name="Kuo D.-H."/>
            <person name="Larsson T."/>
            <person name="Lv J."/>
            <person name="Arendt D."/>
            <person name="Savage R."/>
            <person name="Osoegawa K."/>
            <person name="de Jong P."/>
            <person name="Lindberg D.R."/>
            <person name="Seaver E.C."/>
            <person name="Weisblat D.A."/>
            <person name="Putnam N.H."/>
            <person name="Grigoriev I.V."/>
            <person name="Rokhsar D.S."/>
        </authorList>
    </citation>
    <scope>NUCLEOTIDE SEQUENCE</scope>
    <source>
        <strain evidence="4">I ESC-2004</strain>
    </source>
</reference>
<protein>
    <submittedName>
        <fullName evidence="2 3">Uncharacterized protein</fullName>
    </submittedName>
</protein>
<reference evidence="2 4" key="2">
    <citation type="journal article" date="2013" name="Nature">
        <title>Insights into bilaterian evolution from three spiralian genomes.</title>
        <authorList>
            <person name="Simakov O."/>
            <person name="Marletaz F."/>
            <person name="Cho S.J."/>
            <person name="Edsinger-Gonzales E."/>
            <person name="Havlak P."/>
            <person name="Hellsten U."/>
            <person name="Kuo D.H."/>
            <person name="Larsson T."/>
            <person name="Lv J."/>
            <person name="Arendt D."/>
            <person name="Savage R."/>
            <person name="Osoegawa K."/>
            <person name="de Jong P."/>
            <person name="Grimwood J."/>
            <person name="Chapman J.A."/>
            <person name="Shapiro H."/>
            <person name="Aerts A."/>
            <person name="Otillar R.P."/>
            <person name="Terry A.Y."/>
            <person name="Boore J.L."/>
            <person name="Grigoriev I.V."/>
            <person name="Lindberg D.R."/>
            <person name="Seaver E.C."/>
            <person name="Weisblat D.A."/>
            <person name="Putnam N.H."/>
            <person name="Rokhsar D.S."/>
        </authorList>
    </citation>
    <scope>NUCLEOTIDE SEQUENCE</scope>
    <source>
        <strain evidence="2 4">I ESC-2004</strain>
    </source>
</reference>
<dbReference type="OrthoDB" id="419198at2759"/>
<gene>
    <name evidence="2" type="ORF">CAPTEDRAFT_207763</name>
</gene>
<proteinExistence type="predicted"/>
<dbReference type="AlphaFoldDB" id="R7U349"/>
<dbReference type="Proteomes" id="UP000014760">
    <property type="component" value="Unassembled WGS sequence"/>
</dbReference>
<feature type="region of interest" description="Disordered" evidence="1">
    <location>
        <begin position="1"/>
        <end position="61"/>
    </location>
</feature>
<dbReference type="EMBL" id="AMQN01002081">
    <property type="status" value="NOT_ANNOTATED_CDS"/>
    <property type="molecule type" value="Genomic_DNA"/>
</dbReference>
<accession>R7U349</accession>
<feature type="compositionally biased region" description="Basic and acidic residues" evidence="1">
    <location>
        <begin position="1"/>
        <end position="32"/>
    </location>
</feature>
<evidence type="ECO:0000313" key="3">
    <source>
        <dbReference type="EnsemblMetazoa" id="CapteP207763"/>
    </source>
</evidence>